<evidence type="ECO:0000256" key="3">
    <source>
        <dbReference type="ARBA" id="ARBA00022630"/>
    </source>
</evidence>
<feature type="transmembrane region" description="Helical" evidence="13">
    <location>
        <begin position="36"/>
        <end position="59"/>
    </location>
</feature>
<name>A0ABS1K7D5_9MICC</name>
<evidence type="ECO:0000256" key="7">
    <source>
        <dbReference type="ARBA" id="ARBA00022827"/>
    </source>
</evidence>
<dbReference type="InterPro" id="IPR017938">
    <property type="entry name" value="Riboflavin_synthase-like_b-brl"/>
</dbReference>
<evidence type="ECO:0000256" key="1">
    <source>
        <dbReference type="ARBA" id="ARBA00001974"/>
    </source>
</evidence>
<dbReference type="InterPro" id="IPR017927">
    <property type="entry name" value="FAD-bd_FR_type"/>
</dbReference>
<keyword evidence="9" id="KW-0560">Oxidoreductase</keyword>
<evidence type="ECO:0000256" key="6">
    <source>
        <dbReference type="ARBA" id="ARBA00022723"/>
    </source>
</evidence>
<dbReference type="InterPro" id="IPR039261">
    <property type="entry name" value="FNR_nucleotide-bd"/>
</dbReference>
<organism evidence="15 16">
    <name type="scientific">Sinomonas cellulolyticus</name>
    <dbReference type="NCBI Taxonomy" id="2801916"/>
    <lineage>
        <taxon>Bacteria</taxon>
        <taxon>Bacillati</taxon>
        <taxon>Actinomycetota</taxon>
        <taxon>Actinomycetes</taxon>
        <taxon>Micrococcales</taxon>
        <taxon>Micrococcaceae</taxon>
        <taxon>Sinomonas</taxon>
    </lineage>
</organism>
<keyword evidence="7" id="KW-0274">FAD</keyword>
<evidence type="ECO:0000313" key="16">
    <source>
        <dbReference type="Proteomes" id="UP000639051"/>
    </source>
</evidence>
<feature type="transmembrane region" description="Helical" evidence="13">
    <location>
        <begin position="186"/>
        <end position="205"/>
    </location>
</feature>
<protein>
    <submittedName>
        <fullName evidence="15">Ferric reductase-like transmembrane domain-containing protein</fullName>
    </submittedName>
</protein>
<dbReference type="EMBL" id="JAERRC010000046">
    <property type="protein sequence ID" value="MBL0707373.1"/>
    <property type="molecule type" value="Genomic_DNA"/>
</dbReference>
<accession>A0ABS1K7D5</accession>
<comment type="cofactor">
    <cofactor evidence="1">
        <name>FAD</name>
        <dbReference type="ChEBI" id="CHEBI:57692"/>
    </cofactor>
</comment>
<gene>
    <name evidence="15" type="ORF">JJE72_17905</name>
</gene>
<dbReference type="InterPro" id="IPR001433">
    <property type="entry name" value="OxRdtase_FAD/NAD-bd"/>
</dbReference>
<evidence type="ECO:0000256" key="5">
    <source>
        <dbReference type="ARBA" id="ARBA00022714"/>
    </source>
</evidence>
<reference evidence="15 16" key="1">
    <citation type="submission" date="2021-01" db="EMBL/GenBank/DDBJ databases">
        <title>Genome public.</title>
        <authorList>
            <person name="Liu C."/>
            <person name="Sun Q."/>
        </authorList>
    </citation>
    <scope>NUCLEOTIDE SEQUENCE [LARGE SCALE GENOMIC DNA]</scope>
    <source>
        <strain evidence="15 16">JC656</strain>
    </source>
</reference>
<keyword evidence="11" id="KW-0411">Iron-sulfur</keyword>
<dbReference type="InterPro" id="IPR013130">
    <property type="entry name" value="Fe3_Rdtase_TM_dom"/>
</dbReference>
<evidence type="ECO:0000256" key="13">
    <source>
        <dbReference type="SAM" id="Phobius"/>
    </source>
</evidence>
<keyword evidence="16" id="KW-1185">Reference proteome</keyword>
<dbReference type="Gene3D" id="3.40.50.80">
    <property type="entry name" value="Nucleotide-binding domain of ferredoxin-NADP reductase (FNR) module"/>
    <property type="match status" value="1"/>
</dbReference>
<evidence type="ECO:0000256" key="11">
    <source>
        <dbReference type="ARBA" id="ARBA00023014"/>
    </source>
</evidence>
<feature type="domain" description="FAD-binding FR-type" evidence="14">
    <location>
        <begin position="246"/>
        <end position="346"/>
    </location>
</feature>
<dbReference type="SUPFAM" id="SSF63380">
    <property type="entry name" value="Riboflavin synthase domain-like"/>
    <property type="match status" value="1"/>
</dbReference>
<dbReference type="Pfam" id="PF00175">
    <property type="entry name" value="NAD_binding_1"/>
    <property type="match status" value="1"/>
</dbReference>
<feature type="transmembrane region" description="Helical" evidence="13">
    <location>
        <begin position="225"/>
        <end position="244"/>
    </location>
</feature>
<keyword evidence="12 13" id="KW-0472">Membrane</keyword>
<dbReference type="Gene3D" id="2.40.30.10">
    <property type="entry name" value="Translation factors"/>
    <property type="match status" value="1"/>
</dbReference>
<evidence type="ECO:0000256" key="2">
    <source>
        <dbReference type="ARBA" id="ARBA00004141"/>
    </source>
</evidence>
<sequence length="481" mass="51922">MTATLPSPQPPTQALPPVYRRQALGRELAARGRRRLLGADLLTVAAWGSAAAAVALYLADGAAGQFGTVPQALTAIGVVAGLIGTDLVLVMLLLAARLPWIDRAVGHDRAMAVHGSLGKPALYLILAHMVFLLLGYGAAEGINPIAEVGALWALGSDMQLGFLSIVLFIAVVVTSLVAVRRRMPYEFWYGIHLLTYAAVLAAIPHQFSVGGLFAQGQWQRLYWEVFYWGVVVALVAFRVVAPVARTWRHQLTVTRVVEEARGVVSIEMTGLHLSELTGDGGRFFQWRFLAPGLWWHSHPFSLSAEPRGTSLRITVRNLGRGSAGLMRLRPGTKVAIAGPYGAFAHASRTRPGLVLVGSGIGITPIRALLERAEFAPGDATVILRASAENGLYLRSEIASLCRERGAVLYELVGHRARGSSSWLPRHQTGLHLADYLPAGAPQLAESDVYVCGPRDWTEAVLEDAKAAGAHESQLHSERFDW</sequence>
<dbReference type="PANTHER" id="PTHR47354:SF8">
    <property type="entry name" value="1,2-PHENYLACETYL-COA EPOXIDASE, SUBUNIT E"/>
    <property type="match status" value="1"/>
</dbReference>
<keyword evidence="8 13" id="KW-1133">Transmembrane helix</keyword>
<feature type="transmembrane region" description="Helical" evidence="13">
    <location>
        <begin position="121"/>
        <end position="139"/>
    </location>
</feature>
<dbReference type="SUPFAM" id="SSF52343">
    <property type="entry name" value="Ferredoxin reductase-like, C-terminal NADP-linked domain"/>
    <property type="match status" value="1"/>
</dbReference>
<dbReference type="PROSITE" id="PS51384">
    <property type="entry name" value="FAD_FR"/>
    <property type="match status" value="1"/>
</dbReference>
<evidence type="ECO:0000256" key="9">
    <source>
        <dbReference type="ARBA" id="ARBA00023002"/>
    </source>
</evidence>
<evidence type="ECO:0000313" key="15">
    <source>
        <dbReference type="EMBL" id="MBL0707373.1"/>
    </source>
</evidence>
<dbReference type="RefSeq" id="WP_189693796.1">
    <property type="nucleotide sequence ID" value="NZ_BNCM01000006.1"/>
</dbReference>
<evidence type="ECO:0000256" key="12">
    <source>
        <dbReference type="ARBA" id="ARBA00023136"/>
    </source>
</evidence>
<proteinExistence type="predicted"/>
<keyword evidence="10" id="KW-0408">Iron</keyword>
<evidence type="ECO:0000256" key="8">
    <source>
        <dbReference type="ARBA" id="ARBA00022989"/>
    </source>
</evidence>
<keyword evidence="4 13" id="KW-0812">Transmembrane</keyword>
<dbReference type="Pfam" id="PF01794">
    <property type="entry name" value="Ferric_reduct"/>
    <property type="match status" value="1"/>
</dbReference>
<dbReference type="Proteomes" id="UP000639051">
    <property type="component" value="Unassembled WGS sequence"/>
</dbReference>
<comment type="caution">
    <text evidence="15">The sequence shown here is derived from an EMBL/GenBank/DDBJ whole genome shotgun (WGS) entry which is preliminary data.</text>
</comment>
<feature type="transmembrane region" description="Helical" evidence="13">
    <location>
        <begin position="159"/>
        <end position="179"/>
    </location>
</feature>
<keyword evidence="6" id="KW-0479">Metal-binding</keyword>
<evidence type="ECO:0000259" key="14">
    <source>
        <dbReference type="PROSITE" id="PS51384"/>
    </source>
</evidence>
<feature type="transmembrane region" description="Helical" evidence="13">
    <location>
        <begin position="71"/>
        <end position="100"/>
    </location>
</feature>
<comment type="subcellular location">
    <subcellularLocation>
        <location evidence="2">Membrane</location>
        <topology evidence="2">Multi-pass membrane protein</topology>
    </subcellularLocation>
</comment>
<evidence type="ECO:0000256" key="4">
    <source>
        <dbReference type="ARBA" id="ARBA00022692"/>
    </source>
</evidence>
<keyword evidence="5" id="KW-0001">2Fe-2S</keyword>
<dbReference type="InterPro" id="IPR050415">
    <property type="entry name" value="MRET"/>
</dbReference>
<keyword evidence="3" id="KW-0285">Flavoprotein</keyword>
<evidence type="ECO:0000256" key="10">
    <source>
        <dbReference type="ARBA" id="ARBA00023004"/>
    </source>
</evidence>
<dbReference type="PANTHER" id="PTHR47354">
    <property type="entry name" value="NADH OXIDOREDUCTASE HCR"/>
    <property type="match status" value="1"/>
</dbReference>